<dbReference type="PANTHER" id="PTHR32089:SF112">
    <property type="entry name" value="LYSOZYME-LIKE PROTEIN-RELATED"/>
    <property type="match status" value="1"/>
</dbReference>
<feature type="domain" description="Methyl-accepting transducer" evidence="8">
    <location>
        <begin position="306"/>
        <end position="556"/>
    </location>
</feature>
<evidence type="ECO:0000259" key="8">
    <source>
        <dbReference type="PROSITE" id="PS50111"/>
    </source>
</evidence>
<name>A0A559JN32_9BACL</name>
<dbReference type="AlphaFoldDB" id="A0A559JN32"/>
<gene>
    <name evidence="10" type="ORF">FPZ45_09105</name>
</gene>
<evidence type="ECO:0000256" key="4">
    <source>
        <dbReference type="ARBA" id="ARBA00023224"/>
    </source>
</evidence>
<dbReference type="InterPro" id="IPR024478">
    <property type="entry name" value="HlyB_4HB_MCP"/>
</dbReference>
<evidence type="ECO:0000313" key="10">
    <source>
        <dbReference type="EMBL" id="TVY01294.1"/>
    </source>
</evidence>
<feature type="transmembrane region" description="Helical" evidence="7">
    <location>
        <begin position="37"/>
        <end position="58"/>
    </location>
</feature>
<dbReference type="CDD" id="cd06225">
    <property type="entry name" value="HAMP"/>
    <property type="match status" value="1"/>
</dbReference>
<evidence type="ECO:0000256" key="2">
    <source>
        <dbReference type="ARBA" id="ARBA00022475"/>
    </source>
</evidence>
<keyword evidence="7" id="KW-1133">Transmembrane helix</keyword>
<dbReference type="SUPFAM" id="SSF58104">
    <property type="entry name" value="Methyl-accepting chemotaxis protein (MCP) signaling domain"/>
    <property type="match status" value="1"/>
</dbReference>
<evidence type="ECO:0000256" key="7">
    <source>
        <dbReference type="SAM" id="Phobius"/>
    </source>
</evidence>
<evidence type="ECO:0000259" key="9">
    <source>
        <dbReference type="PROSITE" id="PS50885"/>
    </source>
</evidence>
<dbReference type="Pfam" id="PF12729">
    <property type="entry name" value="4HB_MCP_1"/>
    <property type="match status" value="1"/>
</dbReference>
<reference evidence="10 11" key="1">
    <citation type="submission" date="2019-07" db="EMBL/GenBank/DDBJ databases">
        <authorList>
            <person name="Kim J."/>
        </authorList>
    </citation>
    <scope>NUCLEOTIDE SEQUENCE [LARGE SCALE GENOMIC DNA]</scope>
    <source>
        <strain evidence="10 11">G13</strain>
    </source>
</reference>
<dbReference type="GO" id="GO:0007165">
    <property type="term" value="P:signal transduction"/>
    <property type="evidence" value="ECO:0007669"/>
    <property type="project" value="UniProtKB-KW"/>
</dbReference>
<dbReference type="GO" id="GO:0006935">
    <property type="term" value="P:chemotaxis"/>
    <property type="evidence" value="ECO:0007669"/>
    <property type="project" value="InterPro"/>
</dbReference>
<dbReference type="SMART" id="SM00304">
    <property type="entry name" value="HAMP"/>
    <property type="match status" value="1"/>
</dbReference>
<dbReference type="OrthoDB" id="107771at2"/>
<dbReference type="GO" id="GO:0004888">
    <property type="term" value="F:transmembrane signaling receptor activity"/>
    <property type="evidence" value="ECO:0007669"/>
    <property type="project" value="InterPro"/>
</dbReference>
<dbReference type="PRINTS" id="PR00260">
    <property type="entry name" value="CHEMTRNSDUCR"/>
</dbReference>
<evidence type="ECO:0000256" key="1">
    <source>
        <dbReference type="ARBA" id="ARBA00004236"/>
    </source>
</evidence>
<dbReference type="InterPro" id="IPR003660">
    <property type="entry name" value="HAMP_dom"/>
</dbReference>
<proteinExistence type="inferred from homology"/>
<keyword evidence="2" id="KW-1003">Cell membrane</keyword>
<dbReference type="Pfam" id="PF00015">
    <property type="entry name" value="MCPsignal"/>
    <property type="match status" value="1"/>
</dbReference>
<dbReference type="GO" id="GO:0005886">
    <property type="term" value="C:plasma membrane"/>
    <property type="evidence" value="ECO:0007669"/>
    <property type="project" value="UniProtKB-SubCell"/>
</dbReference>
<keyword evidence="11" id="KW-1185">Reference proteome</keyword>
<comment type="similarity">
    <text evidence="5">Belongs to the methyl-accepting chemotaxis (MCP) protein family.</text>
</comment>
<dbReference type="SMART" id="SM00283">
    <property type="entry name" value="MA"/>
    <property type="match status" value="1"/>
</dbReference>
<dbReference type="InterPro" id="IPR004090">
    <property type="entry name" value="Chemotax_Me-accpt_rcpt"/>
</dbReference>
<dbReference type="PANTHER" id="PTHR32089">
    <property type="entry name" value="METHYL-ACCEPTING CHEMOTAXIS PROTEIN MCPB"/>
    <property type="match status" value="1"/>
</dbReference>
<evidence type="ECO:0000256" key="6">
    <source>
        <dbReference type="PROSITE-ProRule" id="PRU00284"/>
    </source>
</evidence>
<sequence>MILPLFVPSCAIISLILKGLSYKRQGERAMKVSTRLMLGFGVLCLFILGLGVFSLTTMGNINVTTKKIIDNWMPDVSKAYQIKTEANRIYQLQGKLILDIKNTSLEEEIAQRKITLKSLVEEYLAQSISARGKDAASRFFVDYEGAESNDSQIVEQAKSGNVKGATLLYEGVAARLFEDIDQGLNELIAISEAEANEAGQLNQKQYDRQYQIILVAMGIIVLLGIGLSLWTVRSILFPIRTINKILENLAGSQGDLTQRISIQSGDEIEIMARNMNQVLETVEGMVLHIRGSTMEVAVSSMRIEDNCSQLTHSTEEISLAIAGLSEMSTEQAEMTLSARQLLQTYLSTLGEMADKAQETYELAKDAQENTDEGNEQMVALLGQMRVITEQNDAANRSLAHFQSMLDRVGQVNRFINTISEQTNILSLNAGIEAARAGAQGKGFGVIADEVRKLAQVTKESAQSIIGLLDGVQDEVNALSGQFQQNTLNIREGSRQIRHLTDTFQGIKETNGRVMENGALTKGGAHEMLSSAEQIADVFEQIGGLSAEQAASSQQISASIQDQLGNTNDIESFTKELSKQSDQLKKLVEKFHVTGGTV</sequence>
<dbReference type="Proteomes" id="UP000316330">
    <property type="component" value="Unassembled WGS sequence"/>
</dbReference>
<feature type="domain" description="HAMP" evidence="9">
    <location>
        <begin position="233"/>
        <end position="287"/>
    </location>
</feature>
<keyword evidence="7" id="KW-0812">Transmembrane</keyword>
<dbReference type="Pfam" id="PF00672">
    <property type="entry name" value="HAMP"/>
    <property type="match status" value="1"/>
</dbReference>
<keyword evidence="3 7" id="KW-0472">Membrane</keyword>
<dbReference type="EMBL" id="VNJJ01000004">
    <property type="protein sequence ID" value="TVY01294.1"/>
    <property type="molecule type" value="Genomic_DNA"/>
</dbReference>
<dbReference type="Gene3D" id="1.10.287.950">
    <property type="entry name" value="Methyl-accepting chemotaxis protein"/>
    <property type="match status" value="1"/>
</dbReference>
<protein>
    <submittedName>
        <fullName evidence="10">Methyl-accepting chemotaxis protein</fullName>
    </submittedName>
</protein>
<evidence type="ECO:0000313" key="11">
    <source>
        <dbReference type="Proteomes" id="UP000316330"/>
    </source>
</evidence>
<organism evidence="10 11">
    <name type="scientific">Cohnella terricola</name>
    <dbReference type="NCBI Taxonomy" id="1289167"/>
    <lineage>
        <taxon>Bacteria</taxon>
        <taxon>Bacillati</taxon>
        <taxon>Bacillota</taxon>
        <taxon>Bacilli</taxon>
        <taxon>Bacillales</taxon>
        <taxon>Paenibacillaceae</taxon>
        <taxon>Cohnella</taxon>
    </lineage>
</organism>
<comment type="subcellular location">
    <subcellularLocation>
        <location evidence="1">Cell membrane</location>
    </subcellularLocation>
</comment>
<dbReference type="PROSITE" id="PS50885">
    <property type="entry name" value="HAMP"/>
    <property type="match status" value="1"/>
</dbReference>
<keyword evidence="4 6" id="KW-0807">Transducer</keyword>
<dbReference type="InterPro" id="IPR004089">
    <property type="entry name" value="MCPsignal_dom"/>
</dbReference>
<evidence type="ECO:0000256" key="3">
    <source>
        <dbReference type="ARBA" id="ARBA00023136"/>
    </source>
</evidence>
<evidence type="ECO:0000256" key="5">
    <source>
        <dbReference type="ARBA" id="ARBA00029447"/>
    </source>
</evidence>
<dbReference type="Gene3D" id="6.10.340.10">
    <property type="match status" value="1"/>
</dbReference>
<dbReference type="PROSITE" id="PS50111">
    <property type="entry name" value="CHEMOTAXIS_TRANSDUC_2"/>
    <property type="match status" value="1"/>
</dbReference>
<accession>A0A559JN32</accession>
<feature type="transmembrane region" description="Helical" evidence="7">
    <location>
        <begin position="212"/>
        <end position="232"/>
    </location>
</feature>
<comment type="caution">
    <text evidence="10">The sequence shown here is derived from an EMBL/GenBank/DDBJ whole genome shotgun (WGS) entry which is preliminary data.</text>
</comment>